<gene>
    <name evidence="1" type="ORF">EZS28_016049</name>
</gene>
<organism evidence="1 2">
    <name type="scientific">Streblomastix strix</name>
    <dbReference type="NCBI Taxonomy" id="222440"/>
    <lineage>
        <taxon>Eukaryota</taxon>
        <taxon>Metamonada</taxon>
        <taxon>Preaxostyla</taxon>
        <taxon>Oxymonadida</taxon>
        <taxon>Streblomastigidae</taxon>
        <taxon>Streblomastix</taxon>
    </lineage>
</organism>
<dbReference type="AlphaFoldDB" id="A0A5J4W1L0"/>
<dbReference type="EMBL" id="SNRW01003990">
    <property type="protein sequence ID" value="KAA6388426.1"/>
    <property type="molecule type" value="Genomic_DNA"/>
</dbReference>
<protein>
    <submittedName>
        <fullName evidence="1">Uncharacterized protein</fullName>
    </submittedName>
</protein>
<name>A0A5J4W1L0_9EUKA</name>
<dbReference type="Proteomes" id="UP000324800">
    <property type="component" value="Unassembled WGS sequence"/>
</dbReference>
<evidence type="ECO:0000313" key="1">
    <source>
        <dbReference type="EMBL" id="KAA6388426.1"/>
    </source>
</evidence>
<reference evidence="1 2" key="1">
    <citation type="submission" date="2019-03" db="EMBL/GenBank/DDBJ databases">
        <title>Single cell metagenomics reveals metabolic interactions within the superorganism composed of flagellate Streblomastix strix and complex community of Bacteroidetes bacteria on its surface.</title>
        <authorList>
            <person name="Treitli S.C."/>
            <person name="Kolisko M."/>
            <person name="Husnik F."/>
            <person name="Keeling P."/>
            <person name="Hampl V."/>
        </authorList>
    </citation>
    <scope>NUCLEOTIDE SEQUENCE [LARGE SCALE GENOMIC DNA]</scope>
    <source>
        <strain evidence="1">ST1C</strain>
    </source>
</reference>
<evidence type="ECO:0000313" key="2">
    <source>
        <dbReference type="Proteomes" id="UP000324800"/>
    </source>
</evidence>
<accession>A0A5J4W1L0</accession>
<comment type="caution">
    <text evidence="1">The sequence shown here is derived from an EMBL/GenBank/DDBJ whole genome shotgun (WGS) entry which is preliminary data.</text>
</comment>
<proteinExistence type="predicted"/>
<sequence length="73" mass="8411">MLRSLRALPQTEGAHPASVDTLFTRIECFTGKLDQELNKLTAQHVIDLIWSKPEMMPSEWIPVSRGNLRRKHN</sequence>